<dbReference type="Proteomes" id="UP000367750">
    <property type="component" value="Unassembled WGS sequence"/>
</dbReference>
<protein>
    <submittedName>
        <fullName evidence="8">Dynamin</fullName>
    </submittedName>
</protein>
<keyword evidence="3" id="KW-0378">Hydrolase</keyword>
<evidence type="ECO:0000256" key="5">
    <source>
        <dbReference type="ARBA" id="ARBA00023136"/>
    </source>
</evidence>
<dbReference type="InterPro" id="IPR027417">
    <property type="entry name" value="P-loop_NTPase"/>
</dbReference>
<keyword evidence="5" id="KW-0472">Membrane</keyword>
<dbReference type="InterPro" id="IPR027094">
    <property type="entry name" value="Mitofusin_fam"/>
</dbReference>
<evidence type="ECO:0000256" key="3">
    <source>
        <dbReference type="ARBA" id="ARBA00022801"/>
    </source>
</evidence>
<dbReference type="CDD" id="cd09912">
    <property type="entry name" value="DLP_2"/>
    <property type="match status" value="2"/>
</dbReference>
<comment type="caution">
    <text evidence="8">The sequence shown here is derived from an EMBL/GenBank/DDBJ whole genome shotgun (WGS) entry which is preliminary data.</text>
</comment>
<evidence type="ECO:0000259" key="7">
    <source>
        <dbReference type="Pfam" id="PF00350"/>
    </source>
</evidence>
<feature type="region of interest" description="Disordered" evidence="6">
    <location>
        <begin position="289"/>
        <end position="311"/>
    </location>
</feature>
<feature type="compositionally biased region" description="Low complexity" evidence="6">
    <location>
        <begin position="565"/>
        <end position="576"/>
    </location>
</feature>
<dbReference type="PANTHER" id="PTHR10465">
    <property type="entry name" value="TRANSMEMBRANE GTPASE FZO1"/>
    <property type="match status" value="1"/>
</dbReference>
<feature type="domain" description="Dynamin N-terminal" evidence="7">
    <location>
        <begin position="51"/>
        <end position="205"/>
    </location>
</feature>
<dbReference type="SUPFAM" id="SSF52540">
    <property type="entry name" value="P-loop containing nucleoside triphosphate hydrolases"/>
    <property type="match status" value="2"/>
</dbReference>
<proteinExistence type="predicted"/>
<reference evidence="8 9" key="1">
    <citation type="submission" date="2019-09" db="EMBL/GenBank/DDBJ databases">
        <title>Bacillus ochoae sp. nov., Paenibacillus whitsoniae sp. nov., Paenibacillus spiritus sp. nov. Isolated from the Mars Exploration Rover during spacecraft assembly.</title>
        <authorList>
            <person name="Seuylemezian A."/>
            <person name="Vaishampayan P."/>
        </authorList>
    </citation>
    <scope>NUCLEOTIDE SEQUENCE [LARGE SCALE GENOMIC DNA]</scope>
    <source>
        <strain evidence="8 9">MER_111</strain>
    </source>
</reference>
<sequence length="1216" mass="132041">MEAERVEKHTDSSAQELLKSLAQWSEEQGNPEAADIFRDLAGKLADGELTLAFCGHFSAGKSSLINALCGSTVLPAGPVPTSANVVAIRSGSPRVVVYPRLQEGKGQPFETTPERLAELCRDGGRYESIEVWAEVPLLGAHGVLLDTPGVDSTDDGHRSATRSALHLADVVFYCMDYNHVQSEDNLAFAKSLSDWGKPLYLIVNQIDKHRADEIDAGLYRLQVESAFKDWGIRYAGLLTTSLKPKDHPLSQWRELPALIAKLLEERRELLAYSVSRSVQHTVQAMQERFQSEEAGQREPLESMTGGRTSAELQEEAAELEAEGKRLDNLEDESRGRLRQRLDTLLESANLMPAALRELVGRYAETLGPGFRVGLLPSAAKKERERERRLEELAADWSETTRAALDWHVRALLAEWTAETGLPEAAEAAREAPLPVWDKDAVAAAVPPGSPSSGGGLLNLCQRLAADIRAAARKSALRFADEALEGLPPLVAERREALSARAAAAGEALAAAKTLAALDRAAKARADALAAQTPAPLALTPGVLPGVTPPRVAPDGAPKPAEPRRTAAAPAPAAPRRGGAEPDAPRRRLRSAAAVLDAAAERLRREPALAPRARGLAERAAGLAGGRFTLALFGAFSAGKSSFANALLGEDVLPVSPHPATAAVTRILAPEGGYVHGTAAVAMKTADEFRDDLRHSFSVLELGEPDPEEWPKTAACLEGRGLHPSALPHIGFLRAAAAGWEASRGLLGSVRTVDLDEYRGLVADETKACFVRRIDLYYSSPLTEGGIVLVDTPGADSLHARHTGVTFGYMKEADAIVFLTYYNHAFSKADRALLAQLGRVKDSFALDKMFFIINASDLASDEEELDAVGEHVRTELRTAGLIAPRIYALSSLLALQGRRPGEEAAREASRFDRFQEELMRFAGEELPALSLRAASSLLSSTRRRVEEWAALASRNASEREEELRRRQDWRSEAEAGLRKLACEEMPLAALGREGEELLYHVRQRIGFKFGAMLQESFHPSLLREESGHLKGLFTASGRELWRTAQRELEGELWATTLRLEAAGRRLAAEAAAEEALRLGLDPSDLADREPDACWPSPEGLKAELEPVDWSAYTGLFRSPRHFFEGGGRDRLRSVVEPLLKNALAAAVQGAAGELLHHYRNLTSEALKRAADRLRQMLAEQDEAMEATLKGGESGEHWTALAAELQSREKDLEALSKG</sequence>
<evidence type="ECO:0000313" key="8">
    <source>
        <dbReference type="EMBL" id="KAA9006295.1"/>
    </source>
</evidence>
<evidence type="ECO:0000256" key="2">
    <source>
        <dbReference type="ARBA" id="ARBA00022741"/>
    </source>
</evidence>
<keyword evidence="2" id="KW-0547">Nucleotide-binding</keyword>
<organism evidence="8 9">
    <name type="scientific">Paenibacillus spiritus</name>
    <dbReference type="NCBI Taxonomy" id="2496557"/>
    <lineage>
        <taxon>Bacteria</taxon>
        <taxon>Bacillati</taxon>
        <taxon>Bacillota</taxon>
        <taxon>Bacilli</taxon>
        <taxon>Bacillales</taxon>
        <taxon>Paenibacillaceae</taxon>
        <taxon>Paenibacillus</taxon>
    </lineage>
</organism>
<keyword evidence="4" id="KW-0342">GTP-binding</keyword>
<evidence type="ECO:0000256" key="6">
    <source>
        <dbReference type="SAM" id="MobiDB-lite"/>
    </source>
</evidence>
<feature type="compositionally biased region" description="Basic and acidic residues" evidence="6">
    <location>
        <begin position="289"/>
        <end position="300"/>
    </location>
</feature>
<dbReference type="Gene3D" id="3.40.50.300">
    <property type="entry name" value="P-loop containing nucleotide triphosphate hydrolases"/>
    <property type="match status" value="2"/>
</dbReference>
<gene>
    <name evidence="8" type="ORF">F4V43_04855</name>
</gene>
<keyword evidence="9" id="KW-1185">Reference proteome</keyword>
<dbReference type="EMBL" id="VYKK01000005">
    <property type="protein sequence ID" value="KAA9006295.1"/>
    <property type="molecule type" value="Genomic_DNA"/>
</dbReference>
<dbReference type="Pfam" id="PF00350">
    <property type="entry name" value="Dynamin_N"/>
    <property type="match status" value="2"/>
</dbReference>
<comment type="subcellular location">
    <subcellularLocation>
        <location evidence="1">Membrane</location>
    </subcellularLocation>
</comment>
<dbReference type="AlphaFoldDB" id="A0A5J5GDQ2"/>
<dbReference type="RefSeq" id="WP_150457126.1">
    <property type="nucleotide sequence ID" value="NZ_VYKK01000005.1"/>
</dbReference>
<dbReference type="GO" id="GO:0003924">
    <property type="term" value="F:GTPase activity"/>
    <property type="evidence" value="ECO:0007669"/>
    <property type="project" value="InterPro"/>
</dbReference>
<dbReference type="GO" id="GO:0005525">
    <property type="term" value="F:GTP binding"/>
    <property type="evidence" value="ECO:0007669"/>
    <property type="project" value="UniProtKB-KW"/>
</dbReference>
<evidence type="ECO:0000256" key="1">
    <source>
        <dbReference type="ARBA" id="ARBA00004370"/>
    </source>
</evidence>
<name>A0A5J5GDQ2_9BACL</name>
<feature type="region of interest" description="Disordered" evidence="6">
    <location>
        <begin position="537"/>
        <end position="588"/>
    </location>
</feature>
<evidence type="ECO:0000256" key="4">
    <source>
        <dbReference type="ARBA" id="ARBA00023134"/>
    </source>
</evidence>
<dbReference type="InterPro" id="IPR045063">
    <property type="entry name" value="Dynamin_N"/>
</dbReference>
<accession>A0A5J5GDQ2</accession>
<dbReference type="PANTHER" id="PTHR10465:SF0">
    <property type="entry name" value="SARCALUMENIN"/>
    <property type="match status" value="1"/>
</dbReference>
<dbReference type="OrthoDB" id="5477114at2"/>
<evidence type="ECO:0000313" key="9">
    <source>
        <dbReference type="Proteomes" id="UP000367750"/>
    </source>
</evidence>
<feature type="domain" description="Dynamin N-terminal" evidence="7">
    <location>
        <begin position="630"/>
        <end position="853"/>
    </location>
</feature>
<dbReference type="GO" id="GO:0016020">
    <property type="term" value="C:membrane"/>
    <property type="evidence" value="ECO:0007669"/>
    <property type="project" value="UniProtKB-SubCell"/>
</dbReference>